<sequence length="344" mass="38914">MAAPPSTTPSPSPHYETPPPQLLLLDPPSIASASANRRVPPPCWSHDETVTLLDAYREKWYALRRGNLRAHHWQEVSDEISAKFPASPKTSVQCRHKMEKLRKRYRGEKQRAAAFGGKKSRFKSTWVHFKHMDDMEKGPHAKPDDEDEDDDDEEDDPRSVGINLVKPVGVNFRNNNVVGSNKFGINESRNVIQSTPVNNGSNGYRIRLPVRFPPAATSKLYANCDEFGVPNPPVGPSFGGANKGLRNEHVLRGEMGRRGGVEETKKMSPVEDMVEAIRGLGDRFVKAERMKMDMAREIEKMRMEMEMKRTEMILESQQQIVDAFARSVFQSVSKKQKKMQTPDC</sequence>
<dbReference type="PANTHER" id="PTHR31307">
    <property type="entry name" value="TRIHELIX TRANSCRIPTION FACTOR ASIL2"/>
    <property type="match status" value="1"/>
</dbReference>
<feature type="compositionally biased region" description="Pro residues" evidence="1">
    <location>
        <begin position="1"/>
        <end position="21"/>
    </location>
</feature>
<reference evidence="3 4" key="1">
    <citation type="submission" date="2024-01" db="EMBL/GenBank/DDBJ databases">
        <title>The complete chloroplast genome sequence of Lithospermum erythrorhizon: insights into the phylogenetic relationship among Boraginaceae species and the maternal lineages of purple gromwells.</title>
        <authorList>
            <person name="Okada T."/>
            <person name="Watanabe K."/>
        </authorList>
    </citation>
    <scope>NUCLEOTIDE SEQUENCE [LARGE SCALE GENOMIC DNA]</scope>
</reference>
<dbReference type="AlphaFoldDB" id="A0AAV3PEP5"/>
<gene>
    <name evidence="3" type="ORF">LIER_08849</name>
</gene>
<dbReference type="InterPro" id="IPR044823">
    <property type="entry name" value="ASIL1/2-like"/>
</dbReference>
<proteinExistence type="predicted"/>
<dbReference type="EMBL" id="BAABME010001461">
    <property type="protein sequence ID" value="GAA0149746.1"/>
    <property type="molecule type" value="Genomic_DNA"/>
</dbReference>
<dbReference type="FunFam" id="1.10.10.60:FF:000152">
    <property type="entry name" value="Trihelix transcription factor ASIL2"/>
    <property type="match status" value="1"/>
</dbReference>
<feature type="region of interest" description="Disordered" evidence="1">
    <location>
        <begin position="133"/>
        <end position="163"/>
    </location>
</feature>
<comment type="caution">
    <text evidence="3">The sequence shown here is derived from an EMBL/GenBank/DDBJ whole genome shotgun (WGS) entry which is preliminary data.</text>
</comment>
<protein>
    <submittedName>
        <fullName evidence="3">DNA-binding transcription factor</fullName>
    </submittedName>
</protein>
<keyword evidence="4" id="KW-1185">Reference proteome</keyword>
<feature type="region of interest" description="Disordered" evidence="1">
    <location>
        <begin position="1"/>
        <end position="41"/>
    </location>
</feature>
<feature type="compositionally biased region" description="Basic and acidic residues" evidence="1">
    <location>
        <begin position="133"/>
        <end position="143"/>
    </location>
</feature>
<accession>A0AAV3PEP5</accession>
<keyword evidence="3" id="KW-0238">DNA-binding</keyword>
<feature type="domain" description="Myb/SANT-like DNA-binding" evidence="2">
    <location>
        <begin position="42"/>
        <end position="135"/>
    </location>
</feature>
<name>A0AAV3PEP5_LITER</name>
<dbReference type="SMART" id="SM00595">
    <property type="entry name" value="MADF"/>
    <property type="match status" value="1"/>
</dbReference>
<dbReference type="GO" id="GO:0003677">
    <property type="term" value="F:DNA binding"/>
    <property type="evidence" value="ECO:0007669"/>
    <property type="project" value="UniProtKB-KW"/>
</dbReference>
<feature type="compositionally biased region" description="Acidic residues" evidence="1">
    <location>
        <begin position="144"/>
        <end position="156"/>
    </location>
</feature>
<evidence type="ECO:0000313" key="3">
    <source>
        <dbReference type="EMBL" id="GAA0149746.1"/>
    </source>
</evidence>
<dbReference type="Pfam" id="PF13837">
    <property type="entry name" value="Myb_DNA-bind_4"/>
    <property type="match status" value="1"/>
</dbReference>
<organism evidence="3 4">
    <name type="scientific">Lithospermum erythrorhizon</name>
    <name type="common">Purple gromwell</name>
    <name type="synonym">Lithospermum officinale var. erythrorhizon</name>
    <dbReference type="NCBI Taxonomy" id="34254"/>
    <lineage>
        <taxon>Eukaryota</taxon>
        <taxon>Viridiplantae</taxon>
        <taxon>Streptophyta</taxon>
        <taxon>Embryophyta</taxon>
        <taxon>Tracheophyta</taxon>
        <taxon>Spermatophyta</taxon>
        <taxon>Magnoliopsida</taxon>
        <taxon>eudicotyledons</taxon>
        <taxon>Gunneridae</taxon>
        <taxon>Pentapetalae</taxon>
        <taxon>asterids</taxon>
        <taxon>lamiids</taxon>
        <taxon>Boraginales</taxon>
        <taxon>Boraginaceae</taxon>
        <taxon>Boraginoideae</taxon>
        <taxon>Lithospermeae</taxon>
        <taxon>Lithospermum</taxon>
    </lineage>
</organism>
<evidence type="ECO:0000259" key="2">
    <source>
        <dbReference type="Pfam" id="PF13837"/>
    </source>
</evidence>
<dbReference type="PANTHER" id="PTHR31307:SF49">
    <property type="entry name" value="ALCOHOL DEHYDROGENASE TRANSCRIPTION FACTOR MYB_SANT-LIKE FAMILY PROTEIN"/>
    <property type="match status" value="1"/>
</dbReference>
<evidence type="ECO:0000256" key="1">
    <source>
        <dbReference type="SAM" id="MobiDB-lite"/>
    </source>
</evidence>
<dbReference type="Proteomes" id="UP001454036">
    <property type="component" value="Unassembled WGS sequence"/>
</dbReference>
<evidence type="ECO:0000313" key="4">
    <source>
        <dbReference type="Proteomes" id="UP001454036"/>
    </source>
</evidence>
<dbReference type="InterPro" id="IPR044822">
    <property type="entry name" value="Myb_DNA-bind_4"/>
</dbReference>
<dbReference type="Gene3D" id="1.10.10.60">
    <property type="entry name" value="Homeodomain-like"/>
    <property type="match status" value="1"/>
</dbReference>